<comment type="caution">
    <text evidence="3">The sequence shown here is derived from an EMBL/GenBank/DDBJ whole genome shotgun (WGS) entry which is preliminary data.</text>
</comment>
<dbReference type="HAMAP" id="MF_00799">
    <property type="entry name" value="UPF0336"/>
    <property type="match status" value="1"/>
</dbReference>
<dbReference type="InterPro" id="IPR029069">
    <property type="entry name" value="HotDog_dom_sf"/>
</dbReference>
<organism evidence="3 4">
    <name type="scientific">Motilibacter deserti</name>
    <dbReference type="NCBI Taxonomy" id="2714956"/>
    <lineage>
        <taxon>Bacteria</taxon>
        <taxon>Bacillati</taxon>
        <taxon>Actinomycetota</taxon>
        <taxon>Actinomycetes</taxon>
        <taxon>Motilibacterales</taxon>
        <taxon>Motilibacteraceae</taxon>
        <taxon>Motilibacter</taxon>
    </lineage>
</organism>
<evidence type="ECO:0000259" key="2">
    <source>
        <dbReference type="Pfam" id="PF13452"/>
    </source>
</evidence>
<proteinExistence type="inferred from homology"/>
<dbReference type="Pfam" id="PF13452">
    <property type="entry name" value="FAS1_DH_region"/>
    <property type="match status" value="1"/>
</dbReference>
<gene>
    <name evidence="3" type="ORF">G9H71_15580</name>
</gene>
<accession>A0ABX0GW68</accession>
<dbReference type="RefSeq" id="WP_166283449.1">
    <property type="nucleotide sequence ID" value="NZ_JAANNP010000019.1"/>
</dbReference>
<name>A0ABX0GW68_9ACTN</name>
<evidence type="ECO:0000313" key="3">
    <source>
        <dbReference type="EMBL" id="NHC15207.1"/>
    </source>
</evidence>
<evidence type="ECO:0000313" key="4">
    <source>
        <dbReference type="Proteomes" id="UP000800981"/>
    </source>
</evidence>
<dbReference type="InterPro" id="IPR039569">
    <property type="entry name" value="FAS1-like_DH_region"/>
</dbReference>
<dbReference type="EMBL" id="JAANNP010000019">
    <property type="protein sequence ID" value="NHC15207.1"/>
    <property type="molecule type" value="Genomic_DNA"/>
</dbReference>
<dbReference type="CDD" id="cd03441">
    <property type="entry name" value="R_hydratase_like"/>
    <property type="match status" value="1"/>
</dbReference>
<keyword evidence="4" id="KW-1185">Reference proteome</keyword>
<sequence>MPLDASLAGRSYPASAPYEIGREKLRELAEALGDTTPAYVDPDAARALGYPEVVAPPTFPFLVAWRGLAPLLADPELGIGLERVVHGDQRFALARPLQAGDRVTGAATVESVRVVGGNALISVRVDLRAEDGEELGSAWSSLLVRAPEAAA</sequence>
<dbReference type="InterPro" id="IPR016709">
    <property type="entry name" value="HadA-like"/>
</dbReference>
<evidence type="ECO:0000256" key="1">
    <source>
        <dbReference type="HAMAP-Rule" id="MF_00799"/>
    </source>
</evidence>
<comment type="similarity">
    <text evidence="1">Belongs to the UPF0336 family.</text>
</comment>
<dbReference type="SUPFAM" id="SSF54637">
    <property type="entry name" value="Thioesterase/thiol ester dehydrase-isomerase"/>
    <property type="match status" value="1"/>
</dbReference>
<dbReference type="Gene3D" id="3.10.129.10">
    <property type="entry name" value="Hotdog Thioesterase"/>
    <property type="match status" value="1"/>
</dbReference>
<dbReference type="Proteomes" id="UP000800981">
    <property type="component" value="Unassembled WGS sequence"/>
</dbReference>
<protein>
    <recommendedName>
        <fullName evidence="1">UPF0336 protein G9H71_15580</fullName>
    </recommendedName>
</protein>
<feature type="domain" description="FAS1-like dehydratase" evidence="2">
    <location>
        <begin position="7"/>
        <end position="132"/>
    </location>
</feature>
<reference evidence="3 4" key="1">
    <citation type="submission" date="2020-03" db="EMBL/GenBank/DDBJ databases">
        <title>Two novel Motilibacter sp.</title>
        <authorList>
            <person name="Liu S."/>
        </authorList>
    </citation>
    <scope>NUCLEOTIDE SEQUENCE [LARGE SCALE GENOMIC DNA]</scope>
    <source>
        <strain evidence="3 4">E257</strain>
    </source>
</reference>
<dbReference type="PIRSF" id="PIRSF018072">
    <property type="entry name" value="UCP018072"/>
    <property type="match status" value="1"/>
</dbReference>